<feature type="region of interest" description="Disordered" evidence="1">
    <location>
        <begin position="146"/>
        <end position="189"/>
    </location>
</feature>
<organism evidence="2 3">
    <name type="scientific">Dioszegia hungarica</name>
    <dbReference type="NCBI Taxonomy" id="4972"/>
    <lineage>
        <taxon>Eukaryota</taxon>
        <taxon>Fungi</taxon>
        <taxon>Dikarya</taxon>
        <taxon>Basidiomycota</taxon>
        <taxon>Agaricomycotina</taxon>
        <taxon>Tremellomycetes</taxon>
        <taxon>Tremellales</taxon>
        <taxon>Bulleribasidiaceae</taxon>
        <taxon>Dioszegia</taxon>
    </lineage>
</organism>
<feature type="region of interest" description="Disordered" evidence="1">
    <location>
        <begin position="322"/>
        <end position="361"/>
    </location>
</feature>
<proteinExistence type="predicted"/>
<gene>
    <name evidence="2" type="ORF">MKK02DRAFT_38739</name>
</gene>
<dbReference type="EMBL" id="JAKWFO010000008">
    <property type="protein sequence ID" value="KAI9634068.1"/>
    <property type="molecule type" value="Genomic_DNA"/>
</dbReference>
<protein>
    <submittedName>
        <fullName evidence="2">Uncharacterized protein</fullName>
    </submittedName>
</protein>
<accession>A0AA38H537</accession>
<feature type="compositionally biased region" description="Polar residues" evidence="1">
    <location>
        <begin position="146"/>
        <end position="155"/>
    </location>
</feature>
<comment type="caution">
    <text evidence="2">The sequence shown here is derived from an EMBL/GenBank/DDBJ whole genome shotgun (WGS) entry which is preliminary data.</text>
</comment>
<dbReference type="Proteomes" id="UP001164286">
    <property type="component" value="Unassembled WGS sequence"/>
</dbReference>
<feature type="compositionally biased region" description="Basic and acidic residues" evidence="1">
    <location>
        <begin position="333"/>
        <end position="350"/>
    </location>
</feature>
<dbReference type="AlphaFoldDB" id="A0AA38H537"/>
<dbReference type="RefSeq" id="XP_052943845.1">
    <property type="nucleotide sequence ID" value="XM_053090255.1"/>
</dbReference>
<evidence type="ECO:0000313" key="3">
    <source>
        <dbReference type="Proteomes" id="UP001164286"/>
    </source>
</evidence>
<dbReference type="GeneID" id="77729460"/>
<keyword evidence="3" id="KW-1185">Reference proteome</keyword>
<sequence>MASQIYTPLSVRFTSGVQAARAALEEARHSNPVLISLARRLNRDPTILLLGFLAILTSILLLDPEGIAPGISNVLAFLPAIATLRHVDSSVSLAKAEQGKFLLDYWVCIGTSFVLEQVFSNEVVGGLIPVWCMAGRAGAPKGLTLNANKARSNGETLPEPEPSPSPIADSLSALLHGAGPYSGGETTESPVDTAAFLRDNAGPFTVVEPAARPPKSNNQGALNLGKLDELRQDPSSGAHPPRSPGDQLDAFLDSTATDHHTAHTRPDHHAARNNGPESDEDWSERRDPIDGEAYPDDALSPAFILDGSLAEQEHVPLVRLPHHADALDGGPQAKDKGGEAAKGRERRMTLDDLIALEDSGH</sequence>
<evidence type="ECO:0000256" key="1">
    <source>
        <dbReference type="SAM" id="MobiDB-lite"/>
    </source>
</evidence>
<reference evidence="2" key="1">
    <citation type="journal article" date="2022" name="G3 (Bethesda)">
        <title>High quality genome of the basidiomycete yeast Dioszegia hungarica PDD-24b-2 isolated from cloud water.</title>
        <authorList>
            <person name="Jarrige D."/>
            <person name="Haridas S."/>
            <person name="Bleykasten-Grosshans C."/>
            <person name="Joly M."/>
            <person name="Nadalig T."/>
            <person name="Sancelme M."/>
            <person name="Vuilleumier S."/>
            <person name="Grigoriev I.V."/>
            <person name="Amato P."/>
            <person name="Bringel F."/>
        </authorList>
    </citation>
    <scope>NUCLEOTIDE SEQUENCE</scope>
    <source>
        <strain evidence="2">PDD-24b-2</strain>
    </source>
</reference>
<feature type="compositionally biased region" description="Basic and acidic residues" evidence="1">
    <location>
        <begin position="256"/>
        <end position="270"/>
    </location>
</feature>
<feature type="region of interest" description="Disordered" evidence="1">
    <location>
        <begin position="230"/>
        <end position="298"/>
    </location>
</feature>
<name>A0AA38H537_9TREE</name>
<evidence type="ECO:0000313" key="2">
    <source>
        <dbReference type="EMBL" id="KAI9634068.1"/>
    </source>
</evidence>